<evidence type="ECO:0000313" key="6">
    <source>
        <dbReference type="Proteomes" id="UP000281553"/>
    </source>
</evidence>
<dbReference type="GO" id="GO:0005524">
    <property type="term" value="F:ATP binding"/>
    <property type="evidence" value="ECO:0007669"/>
    <property type="project" value="UniProtKB-UniRule"/>
</dbReference>
<keyword evidence="3" id="KW-0067">ATP-binding</keyword>
<dbReference type="InterPro" id="IPR011009">
    <property type="entry name" value="Kinase-like_dom_sf"/>
</dbReference>
<dbReference type="PROSITE" id="PS50011">
    <property type="entry name" value="PROTEIN_KINASE_DOM"/>
    <property type="match status" value="1"/>
</dbReference>
<comment type="catalytic activity">
    <reaction evidence="2">
        <text>L-tyrosyl-[protein] + ATP = O-phospho-L-tyrosyl-[protein] + ADP + H(+)</text>
        <dbReference type="Rhea" id="RHEA:10596"/>
        <dbReference type="Rhea" id="RHEA-COMP:10136"/>
        <dbReference type="Rhea" id="RHEA-COMP:20101"/>
        <dbReference type="ChEBI" id="CHEBI:15378"/>
        <dbReference type="ChEBI" id="CHEBI:30616"/>
        <dbReference type="ChEBI" id="CHEBI:46858"/>
        <dbReference type="ChEBI" id="CHEBI:61978"/>
        <dbReference type="ChEBI" id="CHEBI:456216"/>
        <dbReference type="EC" id="2.7.10.1"/>
    </reaction>
</comment>
<reference evidence="5 6" key="1">
    <citation type="submission" date="2018-11" db="EMBL/GenBank/DDBJ databases">
        <authorList>
            <consortium name="Pathogen Informatics"/>
        </authorList>
    </citation>
    <scope>NUCLEOTIDE SEQUENCE [LARGE SCALE GENOMIC DNA]</scope>
</reference>
<dbReference type="SMART" id="SM00219">
    <property type="entry name" value="TyrKc"/>
    <property type="match status" value="1"/>
</dbReference>
<dbReference type="PROSITE" id="PS00109">
    <property type="entry name" value="PROTEIN_KINASE_TYR"/>
    <property type="match status" value="1"/>
</dbReference>
<keyword evidence="3" id="KW-0547">Nucleotide-binding</keyword>
<dbReference type="EMBL" id="UYRU01047139">
    <property type="protein sequence ID" value="VDN09475.1"/>
    <property type="molecule type" value="Genomic_DNA"/>
</dbReference>
<organism evidence="5 6">
    <name type="scientific">Dibothriocephalus latus</name>
    <name type="common">Fish tapeworm</name>
    <name type="synonym">Diphyllobothrium latum</name>
    <dbReference type="NCBI Taxonomy" id="60516"/>
    <lineage>
        <taxon>Eukaryota</taxon>
        <taxon>Metazoa</taxon>
        <taxon>Spiralia</taxon>
        <taxon>Lophotrochozoa</taxon>
        <taxon>Platyhelminthes</taxon>
        <taxon>Cestoda</taxon>
        <taxon>Eucestoda</taxon>
        <taxon>Diphyllobothriidea</taxon>
        <taxon>Diphyllobothriidae</taxon>
        <taxon>Dibothriocephalus</taxon>
    </lineage>
</organism>
<dbReference type="Gene3D" id="1.10.510.10">
    <property type="entry name" value="Transferase(Phosphotransferase) domain 1"/>
    <property type="match status" value="1"/>
</dbReference>
<dbReference type="GO" id="GO:0043235">
    <property type="term" value="C:receptor complex"/>
    <property type="evidence" value="ECO:0007669"/>
    <property type="project" value="TreeGrafter"/>
</dbReference>
<dbReference type="OrthoDB" id="5984265at2759"/>
<dbReference type="PROSITE" id="PS00107">
    <property type="entry name" value="PROTEIN_KINASE_ATP"/>
    <property type="match status" value="1"/>
</dbReference>
<feature type="domain" description="Protein kinase" evidence="4">
    <location>
        <begin position="38"/>
        <end position="240"/>
    </location>
</feature>
<dbReference type="InterPro" id="IPR017441">
    <property type="entry name" value="Protein_kinase_ATP_BS"/>
</dbReference>
<dbReference type="InterPro" id="IPR020635">
    <property type="entry name" value="Tyr_kinase_cat_dom"/>
</dbReference>
<dbReference type="InterPro" id="IPR001245">
    <property type="entry name" value="Ser-Thr/Tyr_kinase_cat_dom"/>
</dbReference>
<sequence length="240" mass="27135">MVDATDYGSSGSSIDNLPNANVYMLPMDPEFEIPARSIRICERLGEGAFGAVFRARLRGLPRRRDVVGGIEAAVKTLKDGLPDCEVEDFLQEIQVMKYIGSHPNVVQLYATSTQHGRPLMVMEYAARGSLLHYLRENRNSFLQASTQRETTFPQFCRQVATGMEYLASKGVGFFFPTYEGPIPMIVHRDLAARNVVVTSDGVLKITDFGLTRIVRVYYRMTRNVSLRQEKKSSFFCNLFR</sequence>
<feature type="binding site" evidence="3">
    <location>
        <position position="75"/>
    </location>
    <ligand>
        <name>ATP</name>
        <dbReference type="ChEBI" id="CHEBI:30616"/>
    </ligand>
</feature>
<evidence type="ECO:0000313" key="5">
    <source>
        <dbReference type="EMBL" id="VDN09475.1"/>
    </source>
</evidence>
<name>A0A3P7KWP9_DIBLA</name>
<accession>A0A3P7KWP9</accession>
<dbReference type="InterPro" id="IPR008266">
    <property type="entry name" value="Tyr_kinase_AS"/>
</dbReference>
<evidence type="ECO:0000256" key="2">
    <source>
        <dbReference type="ARBA" id="ARBA00051243"/>
    </source>
</evidence>
<dbReference type="Pfam" id="PF07714">
    <property type="entry name" value="PK_Tyr_Ser-Thr"/>
    <property type="match status" value="1"/>
</dbReference>
<dbReference type="Proteomes" id="UP000281553">
    <property type="component" value="Unassembled WGS sequence"/>
</dbReference>
<dbReference type="GO" id="GO:0007169">
    <property type="term" value="P:cell surface receptor protein tyrosine kinase signaling pathway"/>
    <property type="evidence" value="ECO:0007669"/>
    <property type="project" value="TreeGrafter"/>
</dbReference>
<dbReference type="PANTHER" id="PTHR24416">
    <property type="entry name" value="TYROSINE-PROTEIN KINASE RECEPTOR"/>
    <property type="match status" value="1"/>
</dbReference>
<evidence type="ECO:0000256" key="1">
    <source>
        <dbReference type="ARBA" id="ARBA00004167"/>
    </source>
</evidence>
<keyword evidence="6" id="KW-1185">Reference proteome</keyword>
<dbReference type="InterPro" id="IPR000719">
    <property type="entry name" value="Prot_kinase_dom"/>
</dbReference>
<protein>
    <recommendedName>
        <fullName evidence="4">Protein kinase domain-containing protein</fullName>
    </recommendedName>
</protein>
<proteinExistence type="predicted"/>
<evidence type="ECO:0000259" key="4">
    <source>
        <dbReference type="PROSITE" id="PS50011"/>
    </source>
</evidence>
<dbReference type="SUPFAM" id="SSF56112">
    <property type="entry name" value="Protein kinase-like (PK-like)"/>
    <property type="match status" value="1"/>
</dbReference>
<dbReference type="GO" id="GO:0005886">
    <property type="term" value="C:plasma membrane"/>
    <property type="evidence" value="ECO:0007669"/>
    <property type="project" value="TreeGrafter"/>
</dbReference>
<dbReference type="AlphaFoldDB" id="A0A3P7KWP9"/>
<comment type="subcellular location">
    <subcellularLocation>
        <location evidence="1">Membrane</location>
        <topology evidence="1">Single-pass membrane protein</topology>
    </subcellularLocation>
</comment>
<dbReference type="Gene3D" id="3.30.200.20">
    <property type="entry name" value="Phosphorylase Kinase, domain 1"/>
    <property type="match status" value="1"/>
</dbReference>
<dbReference type="InterPro" id="IPR050122">
    <property type="entry name" value="RTK"/>
</dbReference>
<dbReference type="GO" id="GO:0004714">
    <property type="term" value="F:transmembrane receptor protein tyrosine kinase activity"/>
    <property type="evidence" value="ECO:0007669"/>
    <property type="project" value="UniProtKB-EC"/>
</dbReference>
<dbReference type="PANTHER" id="PTHR24416:SF611">
    <property type="entry name" value="TYROSINE-PROTEIN KINASE TRANSMEMBRANE RECEPTOR ROR"/>
    <property type="match status" value="1"/>
</dbReference>
<gene>
    <name evidence="5" type="ORF">DILT_LOCUS5306</name>
</gene>
<evidence type="ECO:0000256" key="3">
    <source>
        <dbReference type="PROSITE-ProRule" id="PRU10141"/>
    </source>
</evidence>